<evidence type="ECO:0000313" key="11">
    <source>
        <dbReference type="Ensembl" id="ENSMALP00000022603.1"/>
    </source>
</evidence>
<dbReference type="Gene3D" id="2.60.40.340">
    <property type="entry name" value="Rel homology domain (RHD), DNA-binding domain"/>
    <property type="match status" value="1"/>
</dbReference>
<evidence type="ECO:0000256" key="7">
    <source>
        <dbReference type="ARBA" id="ARBA00023163"/>
    </source>
</evidence>
<keyword evidence="8" id="KW-0539">Nucleus</keyword>
<evidence type="ECO:0000259" key="10">
    <source>
        <dbReference type="PROSITE" id="PS50254"/>
    </source>
</evidence>
<dbReference type="InterPro" id="IPR002909">
    <property type="entry name" value="IPT_dom"/>
</dbReference>
<dbReference type="PROSITE" id="PS50254">
    <property type="entry name" value="REL_2"/>
    <property type="match status" value="1"/>
</dbReference>
<dbReference type="InterPro" id="IPR014756">
    <property type="entry name" value="Ig_E-set"/>
</dbReference>
<dbReference type="GO" id="GO:0005737">
    <property type="term" value="C:cytoplasm"/>
    <property type="evidence" value="ECO:0007669"/>
    <property type="project" value="UniProtKB-SubCell"/>
</dbReference>
<protein>
    <recommendedName>
        <fullName evidence="10">RHD domain-containing protein</fullName>
    </recommendedName>
</protein>
<accession>A0A3Q3JQB5</accession>
<dbReference type="Ensembl" id="ENSMALT00000023037.1">
    <property type="protein sequence ID" value="ENSMALP00000022603.1"/>
    <property type="gene ID" value="ENSMALG00000015781.1"/>
</dbReference>
<dbReference type="InterPro" id="IPR037059">
    <property type="entry name" value="RHD_DNA_bind_dom_sf"/>
</dbReference>
<dbReference type="PANTHER" id="PTHR12533:SF6">
    <property type="entry name" value="NUCLEAR FACTOR OF ACTIVATED T-CELLS, CYTOPLASMIC 3"/>
    <property type="match status" value="1"/>
</dbReference>
<keyword evidence="3" id="KW-0963">Cytoplasm</keyword>
<reference evidence="11" key="1">
    <citation type="submission" date="2025-08" db="UniProtKB">
        <authorList>
            <consortium name="Ensembl"/>
        </authorList>
    </citation>
    <scope>IDENTIFICATION</scope>
</reference>
<feature type="region of interest" description="Disordered" evidence="9">
    <location>
        <begin position="342"/>
        <end position="369"/>
    </location>
</feature>
<dbReference type="InterPro" id="IPR032397">
    <property type="entry name" value="RHD_dimer"/>
</dbReference>
<dbReference type="PRINTS" id="PR01789">
    <property type="entry name" value="NUCFACTORATC"/>
</dbReference>
<dbReference type="Gene3D" id="2.60.40.10">
    <property type="entry name" value="Immunoglobulins"/>
    <property type="match status" value="1"/>
</dbReference>
<dbReference type="SUPFAM" id="SSF49417">
    <property type="entry name" value="p53-like transcription factors"/>
    <property type="match status" value="1"/>
</dbReference>
<keyword evidence="4" id="KW-0597">Phosphoprotein</keyword>
<organism evidence="11 12">
    <name type="scientific">Monopterus albus</name>
    <name type="common">Swamp eel</name>
    <dbReference type="NCBI Taxonomy" id="43700"/>
    <lineage>
        <taxon>Eukaryota</taxon>
        <taxon>Metazoa</taxon>
        <taxon>Chordata</taxon>
        <taxon>Craniata</taxon>
        <taxon>Vertebrata</taxon>
        <taxon>Euteleostomi</taxon>
        <taxon>Actinopterygii</taxon>
        <taxon>Neopterygii</taxon>
        <taxon>Teleostei</taxon>
        <taxon>Neoteleostei</taxon>
        <taxon>Acanthomorphata</taxon>
        <taxon>Anabantaria</taxon>
        <taxon>Synbranchiformes</taxon>
        <taxon>Synbranchidae</taxon>
        <taxon>Monopterus</taxon>
    </lineage>
</organism>
<dbReference type="InterPro" id="IPR013783">
    <property type="entry name" value="Ig-like_fold"/>
</dbReference>
<dbReference type="Pfam" id="PF00554">
    <property type="entry name" value="RHD_DNA_bind"/>
    <property type="match status" value="1"/>
</dbReference>
<dbReference type="GO" id="GO:0000981">
    <property type="term" value="F:DNA-binding transcription factor activity, RNA polymerase II-specific"/>
    <property type="evidence" value="ECO:0007669"/>
    <property type="project" value="TreeGrafter"/>
</dbReference>
<reference evidence="11" key="2">
    <citation type="submission" date="2025-09" db="UniProtKB">
        <authorList>
            <consortium name="Ensembl"/>
        </authorList>
    </citation>
    <scope>IDENTIFICATION</scope>
</reference>
<sequence length="427" mass="46913">MFDLLLFIGTADDRCIRPHSFYQAHRVTGKTVTTTCQERIIGCTKVLEIPLLPENNMSASIDCAGILKLRNADIELKKGETDIGRKNTRIRVVFRAAVPQPDGQMLWLQTASIPVECSQRSGQELPQVESFSPASCSVVGGEELLITGANISTQSRVVFMEKGPGGRTLWEMDARAVCVSVFQSSIVVEMPPYNRKTSSPVQVQFYISNGKRRRSLAQSFTFLPAVIHQLVKQEHWEPDHISHNPTGFSPDMAYYDSCDHPVHSDPPSQNASHLHHPPGPLQTPLMFPHNSSIPLHTSSSMPPQASSVPHQTFAILPQTSSVPPEISMMPSQTSSVLPETFTLHPQTSSLPPQTSPVGPQRVESSSLRSSTAFVTTVDPHKKSVLSSSGEALSIKQEPEDQPNLGSLGFHEITLDDGKHTSSHTWRH</sequence>
<evidence type="ECO:0000313" key="12">
    <source>
        <dbReference type="Proteomes" id="UP000261600"/>
    </source>
</evidence>
<evidence type="ECO:0000256" key="9">
    <source>
        <dbReference type="SAM" id="MobiDB-lite"/>
    </source>
</evidence>
<feature type="region of interest" description="Disordered" evidence="9">
    <location>
        <begin position="258"/>
        <end position="307"/>
    </location>
</feature>
<keyword evidence="12" id="KW-1185">Reference proteome</keyword>
<evidence type="ECO:0000256" key="4">
    <source>
        <dbReference type="ARBA" id="ARBA00022553"/>
    </source>
</evidence>
<evidence type="ECO:0000256" key="6">
    <source>
        <dbReference type="ARBA" id="ARBA00023125"/>
    </source>
</evidence>
<dbReference type="GO" id="GO:0000978">
    <property type="term" value="F:RNA polymerase II cis-regulatory region sequence-specific DNA binding"/>
    <property type="evidence" value="ECO:0007669"/>
    <property type="project" value="TreeGrafter"/>
</dbReference>
<feature type="compositionally biased region" description="Polar residues" evidence="9">
    <location>
        <begin position="289"/>
        <end position="307"/>
    </location>
</feature>
<dbReference type="GO" id="GO:0005667">
    <property type="term" value="C:transcription regulator complex"/>
    <property type="evidence" value="ECO:0007669"/>
    <property type="project" value="TreeGrafter"/>
</dbReference>
<name>A0A3Q3JQB5_MONAL</name>
<keyword evidence="6" id="KW-0238">DNA-binding</keyword>
<dbReference type="STRING" id="43700.ENSMALP00000022603"/>
<dbReference type="InterPro" id="IPR008967">
    <property type="entry name" value="p53-like_TF_DNA-bd_sf"/>
</dbReference>
<dbReference type="GO" id="GO:0005634">
    <property type="term" value="C:nucleus"/>
    <property type="evidence" value="ECO:0007669"/>
    <property type="project" value="UniProtKB-SubCell"/>
</dbReference>
<keyword evidence="5" id="KW-0805">Transcription regulation</keyword>
<keyword evidence="7" id="KW-0804">Transcription</keyword>
<dbReference type="GO" id="GO:0033173">
    <property type="term" value="P:calcineurin-NFAT signaling cascade"/>
    <property type="evidence" value="ECO:0007669"/>
    <property type="project" value="TreeGrafter"/>
</dbReference>
<dbReference type="Pfam" id="PF16179">
    <property type="entry name" value="RHD_dimer"/>
    <property type="match status" value="1"/>
</dbReference>
<evidence type="ECO:0000256" key="8">
    <source>
        <dbReference type="ARBA" id="ARBA00023242"/>
    </source>
</evidence>
<dbReference type="SUPFAM" id="SSF81296">
    <property type="entry name" value="E set domains"/>
    <property type="match status" value="1"/>
</dbReference>
<dbReference type="InterPro" id="IPR008366">
    <property type="entry name" value="NFAT"/>
</dbReference>
<dbReference type="Proteomes" id="UP000261600">
    <property type="component" value="Unplaced"/>
</dbReference>
<evidence type="ECO:0000256" key="2">
    <source>
        <dbReference type="ARBA" id="ARBA00004496"/>
    </source>
</evidence>
<feature type="compositionally biased region" description="Low complexity" evidence="9">
    <location>
        <begin position="345"/>
        <end position="356"/>
    </location>
</feature>
<dbReference type="AlphaFoldDB" id="A0A3Q3JQB5"/>
<feature type="domain" description="RHD" evidence="10">
    <location>
        <begin position="7"/>
        <end position="122"/>
    </location>
</feature>
<dbReference type="InterPro" id="IPR011539">
    <property type="entry name" value="RHD_DNA_bind_dom"/>
</dbReference>
<proteinExistence type="predicted"/>
<evidence type="ECO:0000256" key="5">
    <source>
        <dbReference type="ARBA" id="ARBA00023015"/>
    </source>
</evidence>
<comment type="subcellular location">
    <subcellularLocation>
        <location evidence="2">Cytoplasm</location>
    </subcellularLocation>
    <subcellularLocation>
        <location evidence="1">Nucleus</location>
    </subcellularLocation>
</comment>
<feature type="region of interest" description="Disordered" evidence="9">
    <location>
        <begin position="388"/>
        <end position="427"/>
    </location>
</feature>
<dbReference type="PANTHER" id="PTHR12533">
    <property type="entry name" value="NFAT"/>
    <property type="match status" value="1"/>
</dbReference>
<dbReference type="GO" id="GO:0007399">
    <property type="term" value="P:nervous system development"/>
    <property type="evidence" value="ECO:0007669"/>
    <property type="project" value="UniProtKB-ARBA"/>
</dbReference>
<dbReference type="SMART" id="SM00429">
    <property type="entry name" value="IPT"/>
    <property type="match status" value="1"/>
</dbReference>
<evidence type="ECO:0000256" key="3">
    <source>
        <dbReference type="ARBA" id="ARBA00022490"/>
    </source>
</evidence>
<evidence type="ECO:0000256" key="1">
    <source>
        <dbReference type="ARBA" id="ARBA00004123"/>
    </source>
</evidence>